<protein>
    <submittedName>
        <fullName evidence="3">Major facilitator superfamily (MFS) profile domain-containing protein</fullName>
    </submittedName>
</protein>
<dbReference type="GO" id="GO:0016020">
    <property type="term" value="C:membrane"/>
    <property type="evidence" value="ECO:0007669"/>
    <property type="project" value="TreeGrafter"/>
</dbReference>
<feature type="transmembrane region" description="Helical" evidence="1">
    <location>
        <begin position="20"/>
        <end position="44"/>
    </location>
</feature>
<dbReference type="InterPro" id="IPR036259">
    <property type="entry name" value="MFS_trans_sf"/>
</dbReference>
<feature type="transmembrane region" description="Helical" evidence="1">
    <location>
        <begin position="82"/>
        <end position="101"/>
    </location>
</feature>
<dbReference type="AlphaFoldDB" id="A0A915EKT5"/>
<evidence type="ECO:0000313" key="3">
    <source>
        <dbReference type="WBParaSite" id="jg7363"/>
    </source>
</evidence>
<feature type="transmembrane region" description="Helical" evidence="1">
    <location>
        <begin position="261"/>
        <end position="282"/>
    </location>
</feature>
<sequence length="389" mass="42290">MKDKKADQVGLHFANNTRYLVLVISTVALTMVISNSLVFNFTIICMKSEQPSDFDPIFVQNETAIPQKPRDNPIFSLAESSVLFSSTAVGSILGTLPITYLTANYGLRKMLAGYGIISSVATLLTPIAVSFGFWPGLAVSTSYVAMGSISAQWAPLKNSGLFVAWISCHLQFGSMFTMPVSGALCESSFGWPSVYYLHGLLSAIAFILFFYFYRDSPAFTEMNDVEKTGLSAALPFALSSALKLLVGPLSDYVPLSDKGRVILFASLSQYAMAACFAALALLPSRFELLIQICFTGVTVFSGLNCVGVIKCAQLSSRELSHVLMAWNTLVGSTIILLLPLGVSIIAPNNTPQEWSRIFWFIVVLIAICTTFFNLLPKLSHALGQKTLKK</sequence>
<dbReference type="PANTHER" id="PTHR45757:SF11">
    <property type="entry name" value="MAJOR FACILITATOR SUPERFAMILY (MFS) PROFILE DOMAIN-CONTAINING PROTEIN"/>
    <property type="match status" value="1"/>
</dbReference>
<feature type="transmembrane region" description="Helical" evidence="1">
    <location>
        <begin position="194"/>
        <end position="212"/>
    </location>
</feature>
<feature type="transmembrane region" description="Helical" evidence="1">
    <location>
        <begin position="357"/>
        <end position="375"/>
    </location>
</feature>
<dbReference type="GO" id="GO:0022857">
    <property type="term" value="F:transmembrane transporter activity"/>
    <property type="evidence" value="ECO:0007669"/>
    <property type="project" value="InterPro"/>
</dbReference>
<accession>A0A915EKT5</accession>
<organism evidence="2 3">
    <name type="scientific">Ditylenchus dipsaci</name>
    <dbReference type="NCBI Taxonomy" id="166011"/>
    <lineage>
        <taxon>Eukaryota</taxon>
        <taxon>Metazoa</taxon>
        <taxon>Ecdysozoa</taxon>
        <taxon>Nematoda</taxon>
        <taxon>Chromadorea</taxon>
        <taxon>Rhabditida</taxon>
        <taxon>Tylenchina</taxon>
        <taxon>Tylenchomorpha</taxon>
        <taxon>Sphaerularioidea</taxon>
        <taxon>Anguinidae</taxon>
        <taxon>Anguininae</taxon>
        <taxon>Ditylenchus</taxon>
    </lineage>
</organism>
<dbReference type="Pfam" id="PF07690">
    <property type="entry name" value="MFS_1"/>
    <property type="match status" value="1"/>
</dbReference>
<dbReference type="InterPro" id="IPR011701">
    <property type="entry name" value="MFS"/>
</dbReference>
<proteinExistence type="predicted"/>
<dbReference type="Proteomes" id="UP000887574">
    <property type="component" value="Unplaced"/>
</dbReference>
<evidence type="ECO:0000256" key="1">
    <source>
        <dbReference type="SAM" id="Phobius"/>
    </source>
</evidence>
<feature type="transmembrane region" description="Helical" evidence="1">
    <location>
        <begin position="232"/>
        <end position="249"/>
    </location>
</feature>
<feature type="transmembrane region" description="Helical" evidence="1">
    <location>
        <begin position="113"/>
        <end position="134"/>
    </location>
</feature>
<dbReference type="Gene3D" id="1.20.1250.20">
    <property type="entry name" value="MFS general substrate transporter like domains"/>
    <property type="match status" value="2"/>
</dbReference>
<feature type="transmembrane region" description="Helical" evidence="1">
    <location>
        <begin position="162"/>
        <end position="182"/>
    </location>
</feature>
<keyword evidence="2" id="KW-1185">Reference proteome</keyword>
<feature type="transmembrane region" description="Helical" evidence="1">
    <location>
        <begin position="321"/>
        <end position="345"/>
    </location>
</feature>
<dbReference type="PANTHER" id="PTHR45757">
    <property type="entry name" value="PROTEIN CBG23364-RELATED"/>
    <property type="match status" value="1"/>
</dbReference>
<reference evidence="3" key="1">
    <citation type="submission" date="2022-11" db="UniProtKB">
        <authorList>
            <consortium name="WormBaseParasite"/>
        </authorList>
    </citation>
    <scope>IDENTIFICATION</scope>
</reference>
<evidence type="ECO:0000313" key="2">
    <source>
        <dbReference type="Proteomes" id="UP000887574"/>
    </source>
</evidence>
<keyword evidence="1" id="KW-0472">Membrane</keyword>
<name>A0A915EKT5_9BILA</name>
<keyword evidence="1" id="KW-1133">Transmembrane helix</keyword>
<dbReference type="SUPFAM" id="SSF103473">
    <property type="entry name" value="MFS general substrate transporter"/>
    <property type="match status" value="1"/>
</dbReference>
<keyword evidence="1" id="KW-0812">Transmembrane</keyword>
<feature type="transmembrane region" description="Helical" evidence="1">
    <location>
        <begin position="288"/>
        <end position="309"/>
    </location>
</feature>
<dbReference type="WBParaSite" id="jg7363">
    <property type="protein sequence ID" value="jg7363"/>
    <property type="gene ID" value="jg7363"/>
</dbReference>